<evidence type="ECO:0000259" key="6">
    <source>
        <dbReference type="PROSITE" id="PS50191"/>
    </source>
</evidence>
<dbReference type="PROSITE" id="PS00741">
    <property type="entry name" value="DH_1"/>
    <property type="match status" value="1"/>
</dbReference>
<dbReference type="GO" id="GO:0035556">
    <property type="term" value="P:intracellular signal transduction"/>
    <property type="evidence" value="ECO:0007669"/>
    <property type="project" value="InterPro"/>
</dbReference>
<dbReference type="InterPro" id="IPR000219">
    <property type="entry name" value="DH_dom"/>
</dbReference>
<feature type="signal peptide" evidence="4">
    <location>
        <begin position="1"/>
        <end position="17"/>
    </location>
</feature>
<dbReference type="SMART" id="SM00325">
    <property type="entry name" value="RhoGEF"/>
    <property type="match status" value="1"/>
</dbReference>
<dbReference type="SUPFAM" id="SSF46966">
    <property type="entry name" value="Spectrin repeat"/>
    <property type="match status" value="1"/>
</dbReference>
<dbReference type="PANTHER" id="PTHR22826:SF115">
    <property type="entry name" value="GUANINE NUCLEOTIDE EXCHANGE FACTOR DBS"/>
    <property type="match status" value="1"/>
</dbReference>
<accession>A0A4W3ILA4</accession>
<dbReference type="GO" id="GO:0035025">
    <property type="term" value="P:positive regulation of Rho protein signal transduction"/>
    <property type="evidence" value="ECO:0007669"/>
    <property type="project" value="TreeGrafter"/>
</dbReference>
<dbReference type="InterPro" id="IPR051336">
    <property type="entry name" value="RhoGEF_Guanine_NuclExch_SF"/>
</dbReference>
<dbReference type="PROSITE" id="PS50191">
    <property type="entry name" value="CRAL_TRIO"/>
    <property type="match status" value="1"/>
</dbReference>
<dbReference type="GO" id="GO:0005085">
    <property type="term" value="F:guanyl-nucleotide exchange factor activity"/>
    <property type="evidence" value="ECO:0007669"/>
    <property type="project" value="UniProtKB-KW"/>
</dbReference>
<feature type="domain" description="CRAL-TRIO" evidence="6">
    <location>
        <begin position="1"/>
        <end position="152"/>
    </location>
</feature>
<keyword evidence="8" id="KW-1185">Reference proteome</keyword>
<dbReference type="AlphaFoldDB" id="A0A4W3ILA4"/>
<organism evidence="7 8">
    <name type="scientific">Callorhinchus milii</name>
    <name type="common">Ghost shark</name>
    <dbReference type="NCBI Taxonomy" id="7868"/>
    <lineage>
        <taxon>Eukaryota</taxon>
        <taxon>Metazoa</taxon>
        <taxon>Chordata</taxon>
        <taxon>Craniata</taxon>
        <taxon>Vertebrata</taxon>
        <taxon>Chondrichthyes</taxon>
        <taxon>Holocephali</taxon>
        <taxon>Chimaeriformes</taxon>
        <taxon>Callorhinchidae</taxon>
        <taxon>Callorhinchus</taxon>
    </lineage>
</organism>
<feature type="chain" id="PRO_5021319386" description="Mcf.2 cell line derived transforming sequence-like b" evidence="4">
    <location>
        <begin position="18"/>
        <end position="818"/>
    </location>
</feature>
<evidence type="ECO:0000259" key="5">
    <source>
        <dbReference type="PROSITE" id="PS50010"/>
    </source>
</evidence>
<name>A0A4W3ILA4_CALMI</name>
<dbReference type="GeneTree" id="ENSGT00940000161734"/>
<evidence type="ECO:0000313" key="8">
    <source>
        <dbReference type="Proteomes" id="UP000314986"/>
    </source>
</evidence>
<protein>
    <recommendedName>
        <fullName evidence="9">Mcf.2 cell line derived transforming sequence-like b</fullName>
    </recommendedName>
</protein>
<dbReference type="Gene3D" id="1.20.900.10">
    <property type="entry name" value="Dbl homology (DH) domain"/>
    <property type="match status" value="1"/>
</dbReference>
<dbReference type="Pfam" id="PF00621">
    <property type="entry name" value="RhoGEF"/>
    <property type="match status" value="1"/>
</dbReference>
<dbReference type="InterPro" id="IPR011993">
    <property type="entry name" value="PH-like_dom_sf"/>
</dbReference>
<dbReference type="Gene3D" id="1.20.58.60">
    <property type="match status" value="1"/>
</dbReference>
<dbReference type="InterPro" id="IPR036865">
    <property type="entry name" value="CRAL-TRIO_dom_sf"/>
</dbReference>
<dbReference type="Pfam" id="PF13716">
    <property type="entry name" value="CRAL_TRIO_2"/>
    <property type="match status" value="1"/>
</dbReference>
<reference evidence="8" key="2">
    <citation type="journal article" date="2007" name="PLoS Biol.">
        <title>Survey sequencing and comparative analysis of the elephant shark (Callorhinchus milii) genome.</title>
        <authorList>
            <person name="Venkatesh B."/>
            <person name="Kirkness E.F."/>
            <person name="Loh Y.H."/>
            <person name="Halpern A.L."/>
            <person name="Lee A.P."/>
            <person name="Johnson J."/>
            <person name="Dandona N."/>
            <person name="Viswanathan L.D."/>
            <person name="Tay A."/>
            <person name="Venter J.C."/>
            <person name="Strausberg R.L."/>
            <person name="Brenner S."/>
        </authorList>
    </citation>
    <scope>NUCLEOTIDE SEQUENCE [LARGE SCALE GENOMIC DNA]</scope>
</reference>
<reference evidence="7" key="5">
    <citation type="submission" date="2025-09" db="UniProtKB">
        <authorList>
            <consortium name="Ensembl"/>
        </authorList>
    </citation>
    <scope>IDENTIFICATION</scope>
</reference>
<evidence type="ECO:0000256" key="3">
    <source>
        <dbReference type="ARBA" id="ARBA00049987"/>
    </source>
</evidence>
<dbReference type="Proteomes" id="UP000314986">
    <property type="component" value="Unassembled WGS sequence"/>
</dbReference>
<evidence type="ECO:0000313" key="7">
    <source>
        <dbReference type="Ensembl" id="ENSCMIP00000021569.1"/>
    </source>
</evidence>
<reference evidence="7" key="4">
    <citation type="submission" date="2025-08" db="UniProtKB">
        <authorList>
            <consortium name="Ensembl"/>
        </authorList>
    </citation>
    <scope>IDENTIFICATION</scope>
</reference>
<dbReference type="Pfam" id="PF22697">
    <property type="entry name" value="SOS1_NGEF_PH"/>
    <property type="match status" value="1"/>
</dbReference>
<dbReference type="InterPro" id="IPR035899">
    <property type="entry name" value="DBL_dom_sf"/>
</dbReference>
<dbReference type="PROSITE" id="PS50010">
    <property type="entry name" value="DH_2"/>
    <property type="match status" value="1"/>
</dbReference>
<dbReference type="Gene3D" id="2.30.29.30">
    <property type="entry name" value="Pleckstrin-homology domain (PH domain)/Phosphotyrosine-binding domain (PTB)"/>
    <property type="match status" value="1"/>
</dbReference>
<dbReference type="InterPro" id="IPR001849">
    <property type="entry name" value="PH_domain"/>
</dbReference>
<reference evidence="8" key="3">
    <citation type="journal article" date="2014" name="Nature">
        <title>Elephant shark genome provides unique insights into gnathostome evolution.</title>
        <authorList>
            <consortium name="International Elephant Shark Genome Sequencing Consortium"/>
            <person name="Venkatesh B."/>
            <person name="Lee A.P."/>
            <person name="Ravi V."/>
            <person name="Maurya A.K."/>
            <person name="Lian M.M."/>
            <person name="Swann J.B."/>
            <person name="Ohta Y."/>
            <person name="Flajnik M.F."/>
            <person name="Sutoh Y."/>
            <person name="Kasahara M."/>
            <person name="Hoon S."/>
            <person name="Gangu V."/>
            <person name="Roy S.W."/>
            <person name="Irimia M."/>
            <person name="Korzh V."/>
            <person name="Kondrychyn I."/>
            <person name="Lim Z.W."/>
            <person name="Tay B.H."/>
            <person name="Tohari S."/>
            <person name="Kong K.W."/>
            <person name="Ho S."/>
            <person name="Lorente-Galdos B."/>
            <person name="Quilez J."/>
            <person name="Marques-Bonet T."/>
            <person name="Raney B.J."/>
            <person name="Ingham P.W."/>
            <person name="Tay A."/>
            <person name="Hillier L.W."/>
            <person name="Minx P."/>
            <person name="Boehm T."/>
            <person name="Wilson R.K."/>
            <person name="Brenner S."/>
            <person name="Warren W.C."/>
        </authorList>
    </citation>
    <scope>NUCLEOTIDE SEQUENCE [LARGE SCALE GENOMIC DNA]</scope>
</reference>
<dbReference type="InterPro" id="IPR055251">
    <property type="entry name" value="SOS1_NGEF_PH"/>
</dbReference>
<dbReference type="InterPro" id="IPR001331">
    <property type="entry name" value="GDS_CDC24_CS"/>
</dbReference>
<keyword evidence="1" id="KW-0597">Phosphoprotein</keyword>
<dbReference type="InterPro" id="IPR056466">
    <property type="entry name" value="Spectrin_DBS"/>
</dbReference>
<dbReference type="CDD" id="cd00160">
    <property type="entry name" value="RhoGEF"/>
    <property type="match status" value="1"/>
</dbReference>
<dbReference type="InterPro" id="IPR001251">
    <property type="entry name" value="CRAL-TRIO_dom"/>
</dbReference>
<keyword evidence="4" id="KW-0732">Signal</keyword>
<keyword evidence="2" id="KW-0344">Guanine-nucleotide releasing factor</keyword>
<sequence length="818" mass="94728">MLMVLFISCISISGGRAENGGPIITFPDYPSFSDIPEQEFQSVISYLTSVPSLQDAGIGFILLIDRRQDKWSSVKTSLLRIGSFPGNLQLVFVLRPSGIFQRAIFDIVLKLNQDDFKMKVPVIMLNSVTELHSYIDKTQLTEELGGTLEYCHSQWLGHRTAIESFAVMVKDTAQMLQAFGTELAETELPNDATSTMSLLTVHTEKRDKMKVMHNERQTTNYPEKNTIQLLAQLNETETAFDEFWNKHQLKLEQCLQLRHFEHDFREVTERQNTFTDIGNSSSHVEHIMRDLCNLEDKSQEYLEKALALILQGDELIQNNHYAVDSILPKCNEMRRVYNSLDFNGTSHYILITFCSPLQASEWCESGVYLLASQPIDKCQSQDGAEAALQEIEKFLESATDQRLDDLGRINKDYGLILNKELVVIILVFVSSTLHPQNKFCISSFYRHVINELIETERVYVEELLCVLEGYAAEMENPSMILLMPIALQNKKDVLFGNMPEIYDFHNRIFLRELENYVEYPELVGRCFLARRGELQIYERYCQNKPRSESLWRQCSDCVFFQECQRKLEHKLGLDSYLLKPVQRITKYHLLLKELLKYSKNCEGAEDLQEALTAILGILKAVNDSMHQIAITGYEGNLNELGKLLMQGSFNVWIDHKKGHAKVKDLARFKPMQRHLFLHEKVLLFCKRREENGEGYEKAPSYSYKHSLNMTTVGITENVKGDHKKFEIWYNAREEVYIVQVSDLSAIVLTLVRPQLEYCVQFWAPYFRKDIRVQRRFTRMIPGMGNLSYEDRLEKLGLFPLEQRRLRGDLGEVFKIMKG</sequence>
<gene>
    <name evidence="7" type="primary">mcf2la</name>
</gene>
<feature type="domain" description="DH" evidence="5">
    <location>
        <begin position="444"/>
        <end position="624"/>
    </location>
</feature>
<dbReference type="SMART" id="SM00233">
    <property type="entry name" value="PH"/>
    <property type="match status" value="1"/>
</dbReference>
<dbReference type="GO" id="GO:0005737">
    <property type="term" value="C:cytoplasm"/>
    <property type="evidence" value="ECO:0007669"/>
    <property type="project" value="TreeGrafter"/>
</dbReference>
<dbReference type="SUPFAM" id="SSF52087">
    <property type="entry name" value="CRAL/TRIO domain"/>
    <property type="match status" value="1"/>
</dbReference>
<evidence type="ECO:0000256" key="1">
    <source>
        <dbReference type="ARBA" id="ARBA00022553"/>
    </source>
</evidence>
<evidence type="ECO:0008006" key="9">
    <source>
        <dbReference type="Google" id="ProtNLM"/>
    </source>
</evidence>
<proteinExistence type="inferred from homology"/>
<dbReference type="Ensembl" id="ENSCMIT00000021954.1">
    <property type="protein sequence ID" value="ENSCMIP00000021569.1"/>
    <property type="gene ID" value="ENSCMIG00000009639.1"/>
</dbReference>
<evidence type="ECO:0000256" key="2">
    <source>
        <dbReference type="ARBA" id="ARBA00022658"/>
    </source>
</evidence>
<dbReference type="SUPFAM" id="SSF48065">
    <property type="entry name" value="DBL homology domain (DH-domain)"/>
    <property type="match status" value="1"/>
</dbReference>
<dbReference type="CDD" id="cd00170">
    <property type="entry name" value="SEC14"/>
    <property type="match status" value="1"/>
</dbReference>
<comment type="similarity">
    <text evidence="3">Belongs to the MCF2 family.</text>
</comment>
<reference evidence="8" key="1">
    <citation type="journal article" date="2006" name="Science">
        <title>Ancient noncoding elements conserved in the human genome.</title>
        <authorList>
            <person name="Venkatesh B."/>
            <person name="Kirkness E.F."/>
            <person name="Loh Y.H."/>
            <person name="Halpern A.L."/>
            <person name="Lee A.P."/>
            <person name="Johnson J."/>
            <person name="Dandona N."/>
            <person name="Viswanathan L.D."/>
            <person name="Tay A."/>
            <person name="Venter J.C."/>
            <person name="Strausberg R.L."/>
            <person name="Brenner S."/>
        </authorList>
    </citation>
    <scope>NUCLEOTIDE SEQUENCE [LARGE SCALE GENOMIC DNA]</scope>
</reference>
<dbReference type="SUPFAM" id="SSF50729">
    <property type="entry name" value="PH domain-like"/>
    <property type="match status" value="1"/>
</dbReference>
<dbReference type="SMART" id="SM00516">
    <property type="entry name" value="SEC14"/>
    <property type="match status" value="1"/>
</dbReference>
<evidence type="ECO:0000256" key="4">
    <source>
        <dbReference type="SAM" id="SignalP"/>
    </source>
</evidence>
<dbReference type="FunFam" id="2.30.29.30:FF:000078">
    <property type="entry name" value="Guanine nucleotide exchange factor DBS"/>
    <property type="match status" value="1"/>
</dbReference>
<dbReference type="PANTHER" id="PTHR22826">
    <property type="entry name" value="RHO GUANINE EXCHANGE FACTOR-RELATED"/>
    <property type="match status" value="1"/>
</dbReference>
<dbReference type="Pfam" id="PF23289">
    <property type="entry name" value="Spectrin_5"/>
    <property type="match status" value="1"/>
</dbReference>